<dbReference type="SUPFAM" id="SSF48264">
    <property type="entry name" value="Cytochrome P450"/>
    <property type="match status" value="1"/>
</dbReference>
<comment type="cofactor">
    <cofactor evidence="1 13">
        <name>heme</name>
        <dbReference type="ChEBI" id="CHEBI:30413"/>
    </cofactor>
</comment>
<evidence type="ECO:0000256" key="12">
    <source>
        <dbReference type="ARBA" id="ARBA00023136"/>
    </source>
</evidence>
<evidence type="ECO:0000256" key="10">
    <source>
        <dbReference type="ARBA" id="ARBA00023004"/>
    </source>
</evidence>
<accession>A0AAW1ADP6</accession>
<dbReference type="GO" id="GO:0005506">
    <property type="term" value="F:iron ion binding"/>
    <property type="evidence" value="ECO:0007669"/>
    <property type="project" value="InterPro"/>
</dbReference>
<gene>
    <name evidence="15" type="ORF">QLX08_001817</name>
</gene>
<dbReference type="PANTHER" id="PTHR24292">
    <property type="entry name" value="CYTOCHROME P450"/>
    <property type="match status" value="1"/>
</dbReference>
<evidence type="ECO:0000256" key="11">
    <source>
        <dbReference type="ARBA" id="ARBA00023033"/>
    </source>
</evidence>
<keyword evidence="6 13" id="KW-0479">Metal-binding</keyword>
<evidence type="ECO:0000256" key="3">
    <source>
        <dbReference type="ARBA" id="ARBA00004406"/>
    </source>
</evidence>
<protein>
    <recommendedName>
        <fullName evidence="17">Cytochrome P450 6a14</fullName>
    </recommendedName>
</protein>
<dbReference type="InterPro" id="IPR001128">
    <property type="entry name" value="Cyt_P450"/>
</dbReference>
<keyword evidence="16" id="KW-1185">Reference proteome</keyword>
<evidence type="ECO:0000256" key="5">
    <source>
        <dbReference type="ARBA" id="ARBA00022617"/>
    </source>
</evidence>
<evidence type="ECO:0000256" key="6">
    <source>
        <dbReference type="ARBA" id="ARBA00022723"/>
    </source>
</evidence>
<dbReference type="GO" id="GO:0016705">
    <property type="term" value="F:oxidoreductase activity, acting on paired donors, with incorporation or reduction of molecular oxygen"/>
    <property type="evidence" value="ECO:0007669"/>
    <property type="project" value="InterPro"/>
</dbReference>
<dbReference type="PRINTS" id="PR00385">
    <property type="entry name" value="P450"/>
</dbReference>
<dbReference type="PANTHER" id="PTHR24292:SF54">
    <property type="entry name" value="CYP9F3-RELATED"/>
    <property type="match status" value="1"/>
</dbReference>
<name>A0AAW1ADP6_9HYME</name>
<proteinExistence type="inferred from homology"/>
<evidence type="ECO:0000256" key="2">
    <source>
        <dbReference type="ARBA" id="ARBA00004174"/>
    </source>
</evidence>
<comment type="similarity">
    <text evidence="4 14">Belongs to the cytochrome P450 family.</text>
</comment>
<keyword evidence="9 14" id="KW-0560">Oxidoreductase</keyword>
<evidence type="ECO:0000256" key="9">
    <source>
        <dbReference type="ARBA" id="ARBA00023002"/>
    </source>
</evidence>
<evidence type="ECO:0000256" key="1">
    <source>
        <dbReference type="ARBA" id="ARBA00001971"/>
    </source>
</evidence>
<comment type="caution">
    <text evidence="15">The sequence shown here is derived from an EMBL/GenBank/DDBJ whole genome shotgun (WGS) entry which is preliminary data.</text>
</comment>
<reference evidence="15 16" key="1">
    <citation type="submission" date="2024-05" db="EMBL/GenBank/DDBJ databases">
        <title>The nuclear and mitochondrial genome assemblies of Tetragonisca angustula (Apidae: Meliponini), a tiny yet remarkable pollinator in the Neotropics.</title>
        <authorList>
            <person name="Ferrari R."/>
            <person name="Ricardo P.C."/>
            <person name="Dias F.C."/>
            <person name="Araujo N.S."/>
            <person name="Soares D.O."/>
            <person name="Zhou Q.-S."/>
            <person name="Zhu C.-D."/>
            <person name="Coutinho L."/>
            <person name="Airas M.C."/>
            <person name="Batista T.M."/>
        </authorList>
    </citation>
    <scope>NUCLEOTIDE SEQUENCE [LARGE SCALE GENOMIC DNA]</scope>
    <source>
        <strain evidence="15">ASF017062</strain>
        <tissue evidence="15">Abdomen</tissue>
    </source>
</reference>
<dbReference type="GO" id="GO:0004497">
    <property type="term" value="F:monooxygenase activity"/>
    <property type="evidence" value="ECO:0007669"/>
    <property type="project" value="UniProtKB-KW"/>
</dbReference>
<dbReference type="FunFam" id="1.10.630.10:FF:000042">
    <property type="entry name" value="Cytochrome P450"/>
    <property type="match status" value="1"/>
</dbReference>
<organism evidence="15 16">
    <name type="scientific">Tetragonisca angustula</name>
    <dbReference type="NCBI Taxonomy" id="166442"/>
    <lineage>
        <taxon>Eukaryota</taxon>
        <taxon>Metazoa</taxon>
        <taxon>Ecdysozoa</taxon>
        <taxon>Arthropoda</taxon>
        <taxon>Hexapoda</taxon>
        <taxon>Insecta</taxon>
        <taxon>Pterygota</taxon>
        <taxon>Neoptera</taxon>
        <taxon>Endopterygota</taxon>
        <taxon>Hymenoptera</taxon>
        <taxon>Apocrita</taxon>
        <taxon>Aculeata</taxon>
        <taxon>Apoidea</taxon>
        <taxon>Anthophila</taxon>
        <taxon>Apidae</taxon>
        <taxon>Tetragonisca</taxon>
    </lineage>
</organism>
<keyword evidence="12" id="KW-0472">Membrane</keyword>
<keyword evidence="10 13" id="KW-0408">Iron</keyword>
<dbReference type="Proteomes" id="UP001432146">
    <property type="component" value="Unassembled WGS sequence"/>
</dbReference>
<keyword evidence="11 14" id="KW-0503">Monooxygenase</keyword>
<dbReference type="InterPro" id="IPR002401">
    <property type="entry name" value="Cyt_P450_E_grp-I"/>
</dbReference>
<dbReference type="GO" id="GO:0020037">
    <property type="term" value="F:heme binding"/>
    <property type="evidence" value="ECO:0007669"/>
    <property type="project" value="InterPro"/>
</dbReference>
<dbReference type="Pfam" id="PF00067">
    <property type="entry name" value="p450"/>
    <property type="match status" value="1"/>
</dbReference>
<evidence type="ECO:0000313" key="15">
    <source>
        <dbReference type="EMBL" id="KAK9308100.1"/>
    </source>
</evidence>
<dbReference type="GO" id="GO:0005789">
    <property type="term" value="C:endoplasmic reticulum membrane"/>
    <property type="evidence" value="ECO:0007669"/>
    <property type="project" value="UniProtKB-SubCell"/>
</dbReference>
<dbReference type="CDD" id="cd11056">
    <property type="entry name" value="CYP6-like"/>
    <property type="match status" value="1"/>
</dbReference>
<evidence type="ECO:0000313" key="16">
    <source>
        <dbReference type="Proteomes" id="UP001432146"/>
    </source>
</evidence>
<dbReference type="InterPro" id="IPR036396">
    <property type="entry name" value="Cyt_P450_sf"/>
</dbReference>
<keyword evidence="7" id="KW-0256">Endoplasmic reticulum</keyword>
<evidence type="ECO:0000256" key="8">
    <source>
        <dbReference type="ARBA" id="ARBA00022848"/>
    </source>
</evidence>
<dbReference type="AlphaFoldDB" id="A0AAW1ADP6"/>
<comment type="subcellular location">
    <subcellularLocation>
        <location evidence="3">Endoplasmic reticulum membrane</location>
        <topology evidence="3">Peripheral membrane protein</topology>
    </subcellularLocation>
    <subcellularLocation>
        <location evidence="2">Microsome membrane</location>
        <topology evidence="2">Peripheral membrane protein</topology>
    </subcellularLocation>
</comment>
<evidence type="ECO:0000256" key="14">
    <source>
        <dbReference type="RuleBase" id="RU000461"/>
    </source>
</evidence>
<dbReference type="Gene3D" id="1.10.630.10">
    <property type="entry name" value="Cytochrome P450"/>
    <property type="match status" value="1"/>
</dbReference>
<dbReference type="EMBL" id="JAWNGG020000023">
    <property type="protein sequence ID" value="KAK9308100.1"/>
    <property type="molecule type" value="Genomic_DNA"/>
</dbReference>
<feature type="binding site" description="axial binding residue" evidence="13">
    <location>
        <position position="444"/>
    </location>
    <ligand>
        <name>heme</name>
        <dbReference type="ChEBI" id="CHEBI:30413"/>
    </ligand>
    <ligandPart>
        <name>Fe</name>
        <dbReference type="ChEBI" id="CHEBI:18248"/>
    </ligandPart>
</feature>
<evidence type="ECO:0000256" key="13">
    <source>
        <dbReference type="PIRSR" id="PIRSR602401-1"/>
    </source>
</evidence>
<dbReference type="PRINTS" id="PR00463">
    <property type="entry name" value="EP450I"/>
</dbReference>
<dbReference type="PROSITE" id="PS00086">
    <property type="entry name" value="CYTOCHROME_P450"/>
    <property type="match status" value="1"/>
</dbReference>
<keyword evidence="8" id="KW-0492">Microsome</keyword>
<dbReference type="InterPro" id="IPR017972">
    <property type="entry name" value="Cyt_P450_CS"/>
</dbReference>
<evidence type="ECO:0008006" key="17">
    <source>
        <dbReference type="Google" id="ProtNLM"/>
    </source>
</evidence>
<dbReference type="InterPro" id="IPR050476">
    <property type="entry name" value="Insect_CytP450_Detox"/>
</dbReference>
<keyword evidence="5 13" id="KW-0349">Heme</keyword>
<sequence>MVGYFEIICGVVALLLVFYYYSASAFDFWKSRGVPGPKPTFFFGNTMEHMFARISLAQYLKKLYEEYKNEPMVGLYMRRSPVLVLKDPELIKDVMIKDFPIFSDRGLTVHERADPLSLNLLNLEPERWRPLRSKLSPMFTSGKLKDMFGLILECADHFGKYLDKLAAGDEPVDFREVTAKYTTDVIGSCAFGIEMSSMSDENSEFRKVGREIFRPSLEGVIRLKMRFYASKLYDWLGYILPDKRLAPFFTKLVTDTMRYRKEHDVYRPDFIHMLMQLKEHPEKVGNIKLTDSLITAQAFVFFAAGFETSSSAMSNTLYELALNQEIQDKLREEIKSNLAKHGGKLKYEHVKDMEYLDKVFRETQRKYPVAAMLPRRSTAAYTFAGTKVSIPKGLMIWIPVYGIHRDPDIYPNPDVFNPENFNEDVVEARHPMTYLPFGDGPRNCIGARFAIYQTKVGLITLLRNYKVVTCEKTMIPYQFSTNTFLLAPKEGIYLKLKKLNP</sequence>
<evidence type="ECO:0000256" key="7">
    <source>
        <dbReference type="ARBA" id="ARBA00022824"/>
    </source>
</evidence>
<evidence type="ECO:0000256" key="4">
    <source>
        <dbReference type="ARBA" id="ARBA00010617"/>
    </source>
</evidence>